<dbReference type="AlphaFoldDB" id="J3MPM0"/>
<evidence type="ECO:0000256" key="5">
    <source>
        <dbReference type="ARBA" id="ARBA00022723"/>
    </source>
</evidence>
<reference evidence="12" key="1">
    <citation type="journal article" date="2013" name="Nat. Commun.">
        <title>Whole-genome sequencing of Oryza brachyantha reveals mechanisms underlying Oryza genome evolution.</title>
        <authorList>
            <person name="Chen J."/>
            <person name="Huang Q."/>
            <person name="Gao D."/>
            <person name="Wang J."/>
            <person name="Lang Y."/>
            <person name="Liu T."/>
            <person name="Li B."/>
            <person name="Bai Z."/>
            <person name="Luis Goicoechea J."/>
            <person name="Liang C."/>
            <person name="Chen C."/>
            <person name="Zhang W."/>
            <person name="Sun S."/>
            <person name="Liao Y."/>
            <person name="Zhang X."/>
            <person name="Yang L."/>
            <person name="Song C."/>
            <person name="Wang M."/>
            <person name="Shi J."/>
            <person name="Liu G."/>
            <person name="Liu J."/>
            <person name="Zhou H."/>
            <person name="Zhou W."/>
            <person name="Yu Q."/>
            <person name="An N."/>
            <person name="Chen Y."/>
            <person name="Cai Q."/>
            <person name="Wang B."/>
            <person name="Liu B."/>
            <person name="Min J."/>
            <person name="Huang Y."/>
            <person name="Wu H."/>
            <person name="Li Z."/>
            <person name="Zhang Y."/>
            <person name="Yin Y."/>
            <person name="Song W."/>
            <person name="Jiang J."/>
            <person name="Jackson S.A."/>
            <person name="Wing R.A."/>
            <person name="Wang J."/>
            <person name="Chen M."/>
        </authorList>
    </citation>
    <scope>NUCLEOTIDE SEQUENCE [LARGE SCALE GENOMIC DNA]</scope>
    <source>
        <strain evidence="12">cv. IRGC 101232</strain>
    </source>
</reference>
<keyword evidence="6" id="KW-1133">Transmembrane helix</keyword>
<feature type="binding site" description="axial binding residue" evidence="10">
    <location>
        <position position="318"/>
    </location>
    <ligand>
        <name>heme</name>
        <dbReference type="ChEBI" id="CHEBI:30413"/>
    </ligand>
    <ligandPart>
        <name>Fe</name>
        <dbReference type="ChEBI" id="CHEBI:18248"/>
    </ligandPart>
</feature>
<dbReference type="Gramene" id="OB08G10490.1">
    <property type="protein sequence ID" value="OB08G10490.1"/>
    <property type="gene ID" value="OB08G10490"/>
</dbReference>
<dbReference type="STRING" id="4533.J3MPM0"/>
<dbReference type="SUPFAM" id="SSF48264">
    <property type="entry name" value="Cytochrome P450"/>
    <property type="match status" value="1"/>
</dbReference>
<keyword evidence="3 10" id="KW-0349">Heme</keyword>
<dbReference type="OMA" id="WEYNDEK"/>
<dbReference type="Proteomes" id="UP000006038">
    <property type="component" value="Chromosome 8"/>
</dbReference>
<gene>
    <name evidence="12" type="primary">LOC102711554</name>
</gene>
<evidence type="ECO:0000256" key="8">
    <source>
        <dbReference type="ARBA" id="ARBA00023004"/>
    </source>
</evidence>
<evidence type="ECO:0000256" key="10">
    <source>
        <dbReference type="PIRSR" id="PIRSR602401-1"/>
    </source>
</evidence>
<dbReference type="InterPro" id="IPR036396">
    <property type="entry name" value="Cyt_P450_sf"/>
</dbReference>
<keyword evidence="13" id="KW-1185">Reference proteome</keyword>
<keyword evidence="8 10" id="KW-0408">Iron</keyword>
<dbReference type="RefSeq" id="XP_040382507.1">
    <property type="nucleotide sequence ID" value="XM_040526573.1"/>
</dbReference>
<evidence type="ECO:0000256" key="1">
    <source>
        <dbReference type="ARBA" id="ARBA00001971"/>
    </source>
</evidence>
<comment type="cofactor">
    <cofactor evidence="1 10">
        <name>heme</name>
        <dbReference type="ChEBI" id="CHEBI:30413"/>
    </cofactor>
</comment>
<dbReference type="PRINTS" id="PR00385">
    <property type="entry name" value="P450"/>
</dbReference>
<dbReference type="GO" id="GO:0005506">
    <property type="term" value="F:iron ion binding"/>
    <property type="evidence" value="ECO:0007669"/>
    <property type="project" value="InterPro"/>
</dbReference>
<dbReference type="InterPro" id="IPR001128">
    <property type="entry name" value="Cyt_P450"/>
</dbReference>
<organism evidence="12">
    <name type="scientific">Oryza brachyantha</name>
    <name type="common">malo sina</name>
    <dbReference type="NCBI Taxonomy" id="4533"/>
    <lineage>
        <taxon>Eukaryota</taxon>
        <taxon>Viridiplantae</taxon>
        <taxon>Streptophyta</taxon>
        <taxon>Embryophyta</taxon>
        <taxon>Tracheophyta</taxon>
        <taxon>Spermatophyta</taxon>
        <taxon>Magnoliopsida</taxon>
        <taxon>Liliopsida</taxon>
        <taxon>Poales</taxon>
        <taxon>Poaceae</taxon>
        <taxon>BOP clade</taxon>
        <taxon>Oryzoideae</taxon>
        <taxon>Oryzeae</taxon>
        <taxon>Oryzinae</taxon>
        <taxon>Oryza</taxon>
    </lineage>
</organism>
<dbReference type="PANTHER" id="PTHR47955:SF14">
    <property type="entry name" value="OS01G0543600 PROTEIN"/>
    <property type="match status" value="1"/>
</dbReference>
<dbReference type="GO" id="GO:0016705">
    <property type="term" value="F:oxidoreductase activity, acting on paired donors, with incorporation or reduction of molecular oxygen"/>
    <property type="evidence" value="ECO:0007669"/>
    <property type="project" value="InterPro"/>
</dbReference>
<keyword evidence="7 11" id="KW-0560">Oxidoreductase</keyword>
<evidence type="ECO:0000256" key="9">
    <source>
        <dbReference type="ARBA" id="ARBA00023033"/>
    </source>
</evidence>
<evidence type="ECO:0000256" key="11">
    <source>
        <dbReference type="RuleBase" id="RU000461"/>
    </source>
</evidence>
<evidence type="ECO:0000313" key="12">
    <source>
        <dbReference type="EnsemblPlants" id="OB08G10490.1"/>
    </source>
</evidence>
<dbReference type="FunFam" id="1.10.630.10:FF:000126">
    <property type="entry name" value="Predicted protein"/>
    <property type="match status" value="1"/>
</dbReference>
<evidence type="ECO:0000256" key="7">
    <source>
        <dbReference type="ARBA" id="ARBA00023002"/>
    </source>
</evidence>
<proteinExistence type="inferred from homology"/>
<dbReference type="GeneID" id="102711554"/>
<sequence length="378" mass="43014">MITTTHLLTVKKVRSYGLIRQQEVRLALARISKAAHDHVAVDLTELLSCYANNMVCHAVSGKFSREEGRNQLFRELVEANSSLLGGFNIEDYFPSLTRLATLKRLLLSCVKAHDVNRRWDQLLEKLIDDHTNKVRFSSMLQRNDEETDFIDDLLSIQHEYGLTKDNIKANLVAMLAAGTDTSFIELEYSMAKLMQNPPMMAKLQADVRSIVPKGQEIVTEEQLDSMSYLKAVIKETLRLHPAAPLLIPHFSMADCNVNGYKIRSGTRVIINAWALARDSNYWKNSENFMPERFIDNITANYNGNDFHFLPFGSGRRMCPGINFAIATIKIMLANLVYHFDWELPENQVAKGGIDMTEIFGMAVHRKEKLILIPHQPCN</sequence>
<dbReference type="EnsemblPlants" id="OB08G10490.1">
    <property type="protein sequence ID" value="OB08G10490.1"/>
    <property type="gene ID" value="OB08G10490"/>
</dbReference>
<dbReference type="HOGENOM" id="CLU_001570_4_2_1"/>
<protein>
    <recommendedName>
        <fullName evidence="14">Cytochrome P450</fullName>
    </recommendedName>
</protein>
<evidence type="ECO:0008006" key="14">
    <source>
        <dbReference type="Google" id="ProtNLM"/>
    </source>
</evidence>
<dbReference type="OrthoDB" id="1470350at2759"/>
<keyword evidence="9 11" id="KW-0503">Monooxygenase</keyword>
<evidence type="ECO:0000256" key="6">
    <source>
        <dbReference type="ARBA" id="ARBA00022989"/>
    </source>
</evidence>
<name>J3MPM0_ORYBR</name>
<dbReference type="eggNOG" id="KOG0156">
    <property type="taxonomic scope" value="Eukaryota"/>
</dbReference>
<accession>J3MPM0</accession>
<evidence type="ECO:0000256" key="3">
    <source>
        <dbReference type="ARBA" id="ARBA00022617"/>
    </source>
</evidence>
<dbReference type="PANTHER" id="PTHR47955">
    <property type="entry name" value="CYTOCHROME P450 FAMILY 71 PROTEIN"/>
    <property type="match status" value="1"/>
</dbReference>
<dbReference type="Pfam" id="PF00067">
    <property type="entry name" value="p450"/>
    <property type="match status" value="1"/>
</dbReference>
<dbReference type="Gene3D" id="1.10.630.10">
    <property type="entry name" value="Cytochrome P450"/>
    <property type="match status" value="1"/>
</dbReference>
<evidence type="ECO:0000256" key="4">
    <source>
        <dbReference type="ARBA" id="ARBA00022692"/>
    </source>
</evidence>
<dbReference type="GO" id="GO:0020037">
    <property type="term" value="F:heme binding"/>
    <property type="evidence" value="ECO:0007669"/>
    <property type="project" value="InterPro"/>
</dbReference>
<dbReference type="PRINTS" id="PR00463">
    <property type="entry name" value="EP450I"/>
</dbReference>
<dbReference type="PROSITE" id="PS00086">
    <property type="entry name" value="CYTOCHROME_P450"/>
    <property type="match status" value="1"/>
</dbReference>
<keyword evidence="5 10" id="KW-0479">Metal-binding</keyword>
<reference evidence="12" key="2">
    <citation type="submission" date="2013-04" db="UniProtKB">
        <authorList>
            <consortium name="EnsemblPlants"/>
        </authorList>
    </citation>
    <scope>IDENTIFICATION</scope>
</reference>
<keyword evidence="4" id="KW-0812">Transmembrane</keyword>
<comment type="similarity">
    <text evidence="2 11">Belongs to the cytochrome P450 family.</text>
</comment>
<dbReference type="GO" id="GO:0004497">
    <property type="term" value="F:monooxygenase activity"/>
    <property type="evidence" value="ECO:0007669"/>
    <property type="project" value="UniProtKB-KW"/>
</dbReference>
<keyword evidence="6" id="KW-0472">Membrane</keyword>
<dbReference type="InterPro" id="IPR017972">
    <property type="entry name" value="Cyt_P450_CS"/>
</dbReference>
<dbReference type="InterPro" id="IPR002401">
    <property type="entry name" value="Cyt_P450_E_grp-I"/>
</dbReference>
<evidence type="ECO:0000256" key="2">
    <source>
        <dbReference type="ARBA" id="ARBA00010617"/>
    </source>
</evidence>
<evidence type="ECO:0000313" key="13">
    <source>
        <dbReference type="Proteomes" id="UP000006038"/>
    </source>
</evidence>